<reference evidence="1" key="1">
    <citation type="submission" date="2021-11" db="EMBL/GenBank/DDBJ databases">
        <title>Fusarium solani-melongenae Genome sequencing and assembly.</title>
        <authorList>
            <person name="Xie S."/>
            <person name="Huang L."/>
            <person name="Zhang X."/>
        </authorList>
    </citation>
    <scope>NUCLEOTIDE SEQUENCE</scope>
    <source>
        <strain evidence="1">CRI 24-3</strain>
    </source>
</reference>
<dbReference type="Proteomes" id="UP000830768">
    <property type="component" value="Chromosome 13"/>
</dbReference>
<evidence type="ECO:0000313" key="1">
    <source>
        <dbReference type="EMBL" id="UPL03973.1"/>
    </source>
</evidence>
<sequence>MTFATVVISNIGIILALIPFAASIYMKLGRIVLMSGKPQLSLIKPKWLTKLFVCGDILAFLVQASGVSMLTSEDPDKIDRGRMIMVVVLLTASLAVLIRCVFWVVEYMQGPGGELISTEAYVYVFDAALMLMMIIFYAYHPSEVGCWLYGGKMISLFKV</sequence>
<keyword evidence="2" id="KW-1185">Reference proteome</keyword>
<accession>A0ACD3ZS63</accession>
<organism evidence="1 2">
    <name type="scientific">Fusarium solani subsp. cucurbitae</name>
    <name type="common">Neocosmosporum cucurbitae</name>
    <dbReference type="NCBI Taxonomy" id="2747967"/>
    <lineage>
        <taxon>Eukaryota</taxon>
        <taxon>Fungi</taxon>
        <taxon>Dikarya</taxon>
        <taxon>Ascomycota</taxon>
        <taxon>Pezizomycotina</taxon>
        <taxon>Sordariomycetes</taxon>
        <taxon>Hypocreomycetidae</taxon>
        <taxon>Hypocreales</taxon>
        <taxon>Nectriaceae</taxon>
        <taxon>Fusarium</taxon>
        <taxon>Fusarium solani species complex</taxon>
    </lineage>
</organism>
<name>A0ACD3ZS63_FUSSC</name>
<gene>
    <name evidence="1" type="ORF">LCI18_014907</name>
</gene>
<dbReference type="EMBL" id="CP090041">
    <property type="protein sequence ID" value="UPL03973.1"/>
    <property type="molecule type" value="Genomic_DNA"/>
</dbReference>
<proteinExistence type="predicted"/>
<protein>
    <submittedName>
        <fullName evidence="1">Uncharacterized protein</fullName>
    </submittedName>
</protein>
<evidence type="ECO:0000313" key="2">
    <source>
        <dbReference type="Proteomes" id="UP000830768"/>
    </source>
</evidence>